<dbReference type="InterPro" id="IPR008948">
    <property type="entry name" value="L-Aspartase-like"/>
</dbReference>
<evidence type="ECO:0000256" key="1">
    <source>
        <dbReference type="ARBA" id="ARBA00023239"/>
    </source>
</evidence>
<dbReference type="PANTHER" id="PTHR42696:SF2">
    <property type="entry name" value="ASPARTATE AMMONIA-LYASE"/>
    <property type="match status" value="1"/>
</dbReference>
<dbReference type="Proteomes" id="UP001454489">
    <property type="component" value="Unassembled WGS sequence"/>
</dbReference>
<dbReference type="InterPro" id="IPR051546">
    <property type="entry name" value="Aspartate_Ammonia-Lyase"/>
</dbReference>
<dbReference type="RefSeq" id="WP_353529313.1">
    <property type="nucleotide sequence ID" value="NZ_JBBMEX010000001.1"/>
</dbReference>
<name>A0ABV1H9H1_9FIRM</name>
<evidence type="ECO:0000313" key="3">
    <source>
        <dbReference type="EMBL" id="MEQ2556341.1"/>
    </source>
</evidence>
<accession>A0ABV1H9H1</accession>
<reference evidence="3 4" key="1">
    <citation type="submission" date="2024-03" db="EMBL/GenBank/DDBJ databases">
        <title>Human intestinal bacterial collection.</title>
        <authorList>
            <person name="Pauvert C."/>
            <person name="Hitch T.C.A."/>
            <person name="Clavel T."/>
        </authorList>
    </citation>
    <scope>NUCLEOTIDE SEQUENCE [LARGE SCALE GENOMIC DNA]</scope>
    <source>
        <strain evidence="3 4">CLA-AA-H185</strain>
    </source>
</reference>
<organism evidence="3 4">
    <name type="scientific">Maccoyibacter intestinihominis</name>
    <dbReference type="NCBI Taxonomy" id="3133499"/>
    <lineage>
        <taxon>Bacteria</taxon>
        <taxon>Bacillati</taxon>
        <taxon>Bacillota</taxon>
        <taxon>Clostridia</taxon>
        <taxon>Lachnospirales</taxon>
        <taxon>Lachnospiraceae</taxon>
        <taxon>Maccoyibacter</taxon>
    </lineage>
</organism>
<dbReference type="Gene3D" id="1.10.275.10">
    <property type="entry name" value="Fumarase/aspartase (N-terminal domain)"/>
    <property type="match status" value="1"/>
</dbReference>
<dbReference type="PANTHER" id="PTHR42696">
    <property type="entry name" value="ASPARTATE AMMONIA-LYASE"/>
    <property type="match status" value="1"/>
</dbReference>
<keyword evidence="1 3" id="KW-0456">Lyase</keyword>
<comment type="caution">
    <text evidence="3">The sequence shown here is derived from an EMBL/GenBank/DDBJ whole genome shotgun (WGS) entry which is preliminary data.</text>
</comment>
<evidence type="ECO:0000313" key="4">
    <source>
        <dbReference type="Proteomes" id="UP001454489"/>
    </source>
</evidence>
<evidence type="ECO:0000259" key="2">
    <source>
        <dbReference type="Pfam" id="PF00206"/>
    </source>
</evidence>
<feature type="domain" description="Fumarate lyase N-terminal" evidence="2">
    <location>
        <begin position="13"/>
        <end position="136"/>
    </location>
</feature>
<dbReference type="Pfam" id="PF00206">
    <property type="entry name" value="Lyase_1"/>
    <property type="match status" value="1"/>
</dbReference>
<proteinExistence type="predicted"/>
<keyword evidence="4" id="KW-1185">Reference proteome</keyword>
<dbReference type="EMBL" id="JBBMEX010000001">
    <property type="protein sequence ID" value="MEQ2556341.1"/>
    <property type="molecule type" value="Genomic_DNA"/>
</dbReference>
<dbReference type="InterPro" id="IPR024083">
    <property type="entry name" value="Fumarase/histidase_N"/>
</dbReference>
<dbReference type="SUPFAM" id="SSF48557">
    <property type="entry name" value="L-aspartase-like"/>
    <property type="match status" value="1"/>
</dbReference>
<gene>
    <name evidence="3" type="ORF">WMO43_00390</name>
</gene>
<protein>
    <submittedName>
        <fullName evidence="3">Lyase family protein</fullName>
    </submittedName>
</protein>
<dbReference type="GO" id="GO:0016829">
    <property type="term" value="F:lyase activity"/>
    <property type="evidence" value="ECO:0007669"/>
    <property type="project" value="UniProtKB-KW"/>
</dbReference>
<dbReference type="InterPro" id="IPR022761">
    <property type="entry name" value="Fumarate_lyase_N"/>
</dbReference>
<sequence>MRTEHDMLGTRSLSDDTLYGLQTLRAKENFITSYHTTNLSLIYAMVQVKKAAALSYRELHPEESQKWDAILCACDRILAGDVDDAFCTSALQGGAGTSTNMNVNEVIANLALTVLGQAPGNYDTIHPLDDVNRGQSFRKFRTTP</sequence>